<accession>A0AAD7ANS3</accession>
<dbReference type="Proteomes" id="UP001218218">
    <property type="component" value="Unassembled WGS sequence"/>
</dbReference>
<proteinExistence type="predicted"/>
<evidence type="ECO:0000313" key="2">
    <source>
        <dbReference type="EMBL" id="KAJ7363903.1"/>
    </source>
</evidence>
<dbReference type="EMBL" id="JARIHO010000003">
    <property type="protein sequence ID" value="KAJ7363903.1"/>
    <property type="molecule type" value="Genomic_DNA"/>
</dbReference>
<name>A0AAD7ANS3_9AGAR</name>
<keyword evidence="3" id="KW-1185">Reference proteome</keyword>
<sequence>MPPPDIEAASSTADPRTPSPAAGDDSDELPEKHQAVLGLFQSEVVLPAWVAAVQAWRALEAATGFQAGGKALPTAGRPKAVHWWISRTRKTSNIPAGIDGDDDEREDFYAEVTSWWIKVNPAWRKEGVAGVEDWEVHGLKREDGGDLDALPAGLNGLTSMMACLWWWYRIARTPEGQPGWSQLVADLVWILTEKTRAISGKRAASNSSEEPPAKRARTA</sequence>
<comment type="caution">
    <text evidence="2">The sequence shown here is derived from an EMBL/GenBank/DDBJ whole genome shotgun (WGS) entry which is preliminary data.</text>
</comment>
<protein>
    <submittedName>
        <fullName evidence="2">Uncharacterized protein</fullName>
    </submittedName>
</protein>
<feature type="region of interest" description="Disordered" evidence="1">
    <location>
        <begin position="200"/>
        <end position="219"/>
    </location>
</feature>
<gene>
    <name evidence="2" type="ORF">DFH08DRAFT_681419</name>
</gene>
<reference evidence="2" key="1">
    <citation type="submission" date="2023-03" db="EMBL/GenBank/DDBJ databases">
        <title>Massive genome expansion in bonnet fungi (Mycena s.s.) driven by repeated elements and novel gene families across ecological guilds.</title>
        <authorList>
            <consortium name="Lawrence Berkeley National Laboratory"/>
            <person name="Harder C.B."/>
            <person name="Miyauchi S."/>
            <person name="Viragh M."/>
            <person name="Kuo A."/>
            <person name="Thoen E."/>
            <person name="Andreopoulos B."/>
            <person name="Lu D."/>
            <person name="Skrede I."/>
            <person name="Drula E."/>
            <person name="Henrissat B."/>
            <person name="Morin E."/>
            <person name="Kohler A."/>
            <person name="Barry K."/>
            <person name="LaButti K."/>
            <person name="Morin E."/>
            <person name="Salamov A."/>
            <person name="Lipzen A."/>
            <person name="Mereny Z."/>
            <person name="Hegedus B."/>
            <person name="Baldrian P."/>
            <person name="Stursova M."/>
            <person name="Weitz H."/>
            <person name="Taylor A."/>
            <person name="Grigoriev I.V."/>
            <person name="Nagy L.G."/>
            <person name="Martin F."/>
            <person name="Kauserud H."/>
        </authorList>
    </citation>
    <scope>NUCLEOTIDE SEQUENCE</scope>
    <source>
        <strain evidence="2">CBHHK002</strain>
    </source>
</reference>
<evidence type="ECO:0000256" key="1">
    <source>
        <dbReference type="SAM" id="MobiDB-lite"/>
    </source>
</evidence>
<feature type="region of interest" description="Disordered" evidence="1">
    <location>
        <begin position="1"/>
        <end position="30"/>
    </location>
</feature>
<evidence type="ECO:0000313" key="3">
    <source>
        <dbReference type="Proteomes" id="UP001218218"/>
    </source>
</evidence>
<organism evidence="2 3">
    <name type="scientific">Mycena albidolilacea</name>
    <dbReference type="NCBI Taxonomy" id="1033008"/>
    <lineage>
        <taxon>Eukaryota</taxon>
        <taxon>Fungi</taxon>
        <taxon>Dikarya</taxon>
        <taxon>Basidiomycota</taxon>
        <taxon>Agaricomycotina</taxon>
        <taxon>Agaricomycetes</taxon>
        <taxon>Agaricomycetidae</taxon>
        <taxon>Agaricales</taxon>
        <taxon>Marasmiineae</taxon>
        <taxon>Mycenaceae</taxon>
        <taxon>Mycena</taxon>
    </lineage>
</organism>
<dbReference type="AlphaFoldDB" id="A0AAD7ANS3"/>